<dbReference type="InterPro" id="IPR029062">
    <property type="entry name" value="Class_I_gatase-like"/>
</dbReference>
<dbReference type="NCBIfam" id="TIGR00566">
    <property type="entry name" value="trpG_papA"/>
    <property type="match status" value="1"/>
</dbReference>
<feature type="domain" description="Glutamine amidotransferase" evidence="2">
    <location>
        <begin position="3"/>
        <end position="191"/>
    </location>
</feature>
<keyword evidence="1" id="KW-0315">Glutamine amidotransferase</keyword>
<dbReference type="PANTHER" id="PTHR43418">
    <property type="entry name" value="MULTIFUNCTIONAL TRYPTOPHAN BIOSYNTHESIS PROTEIN-RELATED"/>
    <property type="match status" value="1"/>
</dbReference>
<dbReference type="PROSITE" id="PS51273">
    <property type="entry name" value="GATASE_TYPE_1"/>
    <property type="match status" value="1"/>
</dbReference>
<proteinExistence type="predicted"/>
<dbReference type="FunFam" id="3.40.50.880:FF:000003">
    <property type="entry name" value="Anthranilate synthase component II"/>
    <property type="match status" value="1"/>
</dbReference>
<dbReference type="PRINTS" id="PR00099">
    <property type="entry name" value="CPSGATASE"/>
</dbReference>
<dbReference type="GO" id="GO:0000162">
    <property type="term" value="P:L-tryptophan biosynthetic process"/>
    <property type="evidence" value="ECO:0007669"/>
    <property type="project" value="TreeGrafter"/>
</dbReference>
<dbReference type="Gene3D" id="3.40.50.880">
    <property type="match status" value="1"/>
</dbReference>
<dbReference type="EMBL" id="JACOSL010000003">
    <property type="protein sequence ID" value="MBI1755581.1"/>
    <property type="molecule type" value="Genomic_DNA"/>
</dbReference>
<evidence type="ECO:0000256" key="1">
    <source>
        <dbReference type="ARBA" id="ARBA00022962"/>
    </source>
</evidence>
<sequence length="195" mass="20819">MILVIDNYDSFTYNLVQYVGMCGVQVEVRRNDAISVEQIEALAPAGIVLSPGPCTPKESSVSLKLAQRALRPGSRWSIPILGVCLGHQAIGEAAGGTVRRAGRIIHGKSSRVRHDGLGVFRGVANPLVAGRYHSLVVARESPPVGFVISAEAEEDGEIMAIRHEALPIEGVQFHPESVLTGDGMRLIANFVESTA</sequence>
<dbReference type="Pfam" id="PF00117">
    <property type="entry name" value="GATase"/>
    <property type="match status" value="1"/>
</dbReference>
<accession>A0A931PVH8</accession>
<dbReference type="InterPro" id="IPR006221">
    <property type="entry name" value="TrpG/PapA_dom"/>
</dbReference>
<dbReference type="InterPro" id="IPR017926">
    <property type="entry name" value="GATASE"/>
</dbReference>
<dbReference type="CDD" id="cd01743">
    <property type="entry name" value="GATase1_Anthranilate_Synthase"/>
    <property type="match status" value="1"/>
</dbReference>
<dbReference type="PRINTS" id="PR00097">
    <property type="entry name" value="ANTSNTHASEII"/>
</dbReference>
<dbReference type="GO" id="GO:0005829">
    <property type="term" value="C:cytosol"/>
    <property type="evidence" value="ECO:0007669"/>
    <property type="project" value="TreeGrafter"/>
</dbReference>
<evidence type="ECO:0000313" key="3">
    <source>
        <dbReference type="EMBL" id="MBI1755581.1"/>
    </source>
</evidence>
<dbReference type="AlphaFoldDB" id="A0A931PVH8"/>
<reference evidence="3" key="1">
    <citation type="submission" date="2020-07" db="EMBL/GenBank/DDBJ databases">
        <title>Huge and variable diversity of episymbiotic CPR bacteria and DPANN archaea in groundwater ecosystems.</title>
        <authorList>
            <person name="He C.Y."/>
            <person name="Keren R."/>
            <person name="Whittaker M."/>
            <person name="Farag I.F."/>
            <person name="Doudna J."/>
            <person name="Cate J.H.D."/>
            <person name="Banfield J.F."/>
        </authorList>
    </citation>
    <scope>NUCLEOTIDE SEQUENCE</scope>
    <source>
        <strain evidence="3">NC_groundwater_17_Pr7_B-0.1um_64_12</strain>
    </source>
</reference>
<dbReference type="InterPro" id="IPR050472">
    <property type="entry name" value="Anth_synth/Amidotransfase"/>
</dbReference>
<gene>
    <name evidence="3" type="ORF">HYR64_00550</name>
</gene>
<dbReference type="PRINTS" id="PR00096">
    <property type="entry name" value="GATASE"/>
</dbReference>
<dbReference type="SUPFAM" id="SSF52317">
    <property type="entry name" value="Class I glutamine amidotransferase-like"/>
    <property type="match status" value="1"/>
</dbReference>
<protein>
    <submittedName>
        <fullName evidence="3">Aminodeoxychorismate/anthranilate synthase component II</fullName>
    </submittedName>
</protein>
<evidence type="ECO:0000313" key="4">
    <source>
        <dbReference type="Proteomes" id="UP000727962"/>
    </source>
</evidence>
<organism evidence="3 4">
    <name type="scientific">Fimbriimonas ginsengisoli</name>
    <dbReference type="NCBI Taxonomy" id="1005039"/>
    <lineage>
        <taxon>Bacteria</taxon>
        <taxon>Bacillati</taxon>
        <taxon>Armatimonadota</taxon>
        <taxon>Fimbriimonadia</taxon>
        <taxon>Fimbriimonadales</taxon>
        <taxon>Fimbriimonadaceae</taxon>
        <taxon>Fimbriimonas</taxon>
    </lineage>
</organism>
<comment type="caution">
    <text evidence="3">The sequence shown here is derived from an EMBL/GenBank/DDBJ whole genome shotgun (WGS) entry which is preliminary data.</text>
</comment>
<dbReference type="GO" id="GO:0004049">
    <property type="term" value="F:anthranilate synthase activity"/>
    <property type="evidence" value="ECO:0007669"/>
    <property type="project" value="TreeGrafter"/>
</dbReference>
<dbReference type="Proteomes" id="UP000727962">
    <property type="component" value="Unassembled WGS sequence"/>
</dbReference>
<name>A0A931PVH8_FIMGI</name>
<evidence type="ECO:0000259" key="2">
    <source>
        <dbReference type="Pfam" id="PF00117"/>
    </source>
</evidence>
<dbReference type="PANTHER" id="PTHR43418:SF4">
    <property type="entry name" value="MULTIFUNCTIONAL TRYPTOPHAN BIOSYNTHESIS PROTEIN"/>
    <property type="match status" value="1"/>
</dbReference>